<dbReference type="Gene3D" id="1.25.40.40">
    <property type="entry name" value="Cytochrome c oxidase, subunit Va/VI"/>
    <property type="match status" value="1"/>
</dbReference>
<keyword evidence="10 13" id="KW-0496">Mitochondrion</keyword>
<keyword evidence="9 13" id="KW-0408">Iron</keyword>
<keyword evidence="7 13" id="KW-0999">Mitochondrion inner membrane</keyword>
<evidence type="ECO:0000313" key="14">
    <source>
        <dbReference type="EMBL" id="KAH0808575.1"/>
    </source>
</evidence>
<evidence type="ECO:0000256" key="11">
    <source>
        <dbReference type="ARBA" id="ARBA00023136"/>
    </source>
</evidence>
<keyword evidence="8 13" id="KW-0809">Transit peptide</keyword>
<evidence type="ECO:0000256" key="4">
    <source>
        <dbReference type="ARBA" id="ARBA00021968"/>
    </source>
</evidence>
<reference evidence="14" key="2">
    <citation type="submission" date="2021-08" db="EMBL/GenBank/DDBJ databases">
        <authorList>
            <person name="Eriksson T."/>
        </authorList>
    </citation>
    <scope>NUCLEOTIDE SEQUENCE</scope>
    <source>
        <strain evidence="14">Stoneville</strain>
        <tissue evidence="14">Whole head</tissue>
    </source>
</reference>
<comment type="caution">
    <text evidence="14">The sequence shown here is derived from an EMBL/GenBank/DDBJ whole genome shotgun (WGS) entry which is preliminary data.</text>
</comment>
<dbReference type="GO" id="GO:0045277">
    <property type="term" value="C:respiratory chain complex IV"/>
    <property type="evidence" value="ECO:0007669"/>
    <property type="project" value="UniProtKB-UniRule"/>
</dbReference>
<evidence type="ECO:0000256" key="13">
    <source>
        <dbReference type="RuleBase" id="RU368103"/>
    </source>
</evidence>
<name>A0A8J6H5P7_TENMO</name>
<reference evidence="14" key="1">
    <citation type="journal article" date="2020" name="J Insects Food Feed">
        <title>The yellow mealworm (Tenebrio molitor) genome: a resource for the emerging insects as food and feed industry.</title>
        <authorList>
            <person name="Eriksson T."/>
            <person name="Andere A."/>
            <person name="Kelstrup H."/>
            <person name="Emery V."/>
            <person name="Picard C."/>
        </authorList>
    </citation>
    <scope>NUCLEOTIDE SEQUENCE</scope>
    <source>
        <strain evidence="14">Stoneville</strain>
        <tissue evidence="14">Whole head</tissue>
    </source>
</reference>
<dbReference type="GO" id="GO:0005743">
    <property type="term" value="C:mitochondrial inner membrane"/>
    <property type="evidence" value="ECO:0007669"/>
    <property type="project" value="UniProtKB-SubCell"/>
</dbReference>
<dbReference type="InterPro" id="IPR036545">
    <property type="entry name" value="Cyt_c_oxidase_su5A/6_sf"/>
</dbReference>
<dbReference type="InterPro" id="IPR003204">
    <property type="entry name" value="Cyt_c_oxidase_su5A/6"/>
</dbReference>
<accession>A0A8J6H5P7</accession>
<evidence type="ECO:0000256" key="2">
    <source>
        <dbReference type="ARBA" id="ARBA00004673"/>
    </source>
</evidence>
<dbReference type="EMBL" id="JABDTM020028661">
    <property type="protein sequence ID" value="KAH0808575.1"/>
    <property type="molecule type" value="Genomic_DNA"/>
</dbReference>
<dbReference type="SUPFAM" id="SSF48479">
    <property type="entry name" value="Cytochrome c oxidase subunit E"/>
    <property type="match status" value="1"/>
</dbReference>
<dbReference type="UniPathway" id="UPA00705"/>
<evidence type="ECO:0000256" key="10">
    <source>
        <dbReference type="ARBA" id="ARBA00023128"/>
    </source>
</evidence>
<comment type="similarity">
    <text evidence="3 13">Belongs to the cytochrome c oxidase subunit 5A family.</text>
</comment>
<keyword evidence="6 13" id="KW-0479">Metal-binding</keyword>
<organism evidence="14 15">
    <name type="scientific">Tenebrio molitor</name>
    <name type="common">Yellow mealworm beetle</name>
    <dbReference type="NCBI Taxonomy" id="7067"/>
    <lineage>
        <taxon>Eukaryota</taxon>
        <taxon>Metazoa</taxon>
        <taxon>Ecdysozoa</taxon>
        <taxon>Arthropoda</taxon>
        <taxon>Hexapoda</taxon>
        <taxon>Insecta</taxon>
        <taxon>Pterygota</taxon>
        <taxon>Neoptera</taxon>
        <taxon>Endopterygota</taxon>
        <taxon>Coleoptera</taxon>
        <taxon>Polyphaga</taxon>
        <taxon>Cucujiformia</taxon>
        <taxon>Tenebrionidae</taxon>
        <taxon>Tenebrio</taxon>
    </lineage>
</organism>
<dbReference type="CDD" id="cd00923">
    <property type="entry name" value="Cyt_c_Oxidase_Va"/>
    <property type="match status" value="1"/>
</dbReference>
<keyword evidence="15" id="KW-1185">Reference proteome</keyword>
<evidence type="ECO:0000256" key="3">
    <source>
        <dbReference type="ARBA" id="ARBA00007972"/>
    </source>
</evidence>
<evidence type="ECO:0000256" key="1">
    <source>
        <dbReference type="ARBA" id="ARBA00004443"/>
    </source>
</evidence>
<proteinExistence type="inferred from homology"/>
<dbReference type="Proteomes" id="UP000719412">
    <property type="component" value="Unassembled WGS sequence"/>
</dbReference>
<sequence length="148" mass="16861">MNKTNGGRRSGCSTSTKDEFCRESRDTSSDVATVSPHPLSCRYECFFNREDIDGWDIRQGMNDLLGYDAVPEPPVIIAALQACRRMNDYAMTVRFLEAVKNKCGNRVNQIYPYIVQEIAPTLCELGCDLPETLCYHKPELFLKSVFEY</sequence>
<keyword evidence="11 13" id="KW-0472">Membrane</keyword>
<dbReference type="GO" id="GO:0046872">
    <property type="term" value="F:metal ion binding"/>
    <property type="evidence" value="ECO:0007669"/>
    <property type="project" value="UniProtKB-UniRule"/>
</dbReference>
<dbReference type="AlphaFoldDB" id="A0A8J6H5P7"/>
<protein>
    <recommendedName>
        <fullName evidence="4 13">Cytochrome c oxidase subunit 5A, mitochondrial</fullName>
    </recommendedName>
    <alternativeName>
        <fullName evidence="12 13">Cytochrome c oxidase polypeptide Va</fullName>
    </alternativeName>
</protein>
<evidence type="ECO:0000256" key="5">
    <source>
        <dbReference type="ARBA" id="ARBA00022617"/>
    </source>
</evidence>
<gene>
    <name evidence="14" type="ORF">GEV33_014218</name>
</gene>
<evidence type="ECO:0000256" key="6">
    <source>
        <dbReference type="ARBA" id="ARBA00022723"/>
    </source>
</evidence>
<evidence type="ECO:0000313" key="15">
    <source>
        <dbReference type="Proteomes" id="UP000719412"/>
    </source>
</evidence>
<keyword evidence="5 13" id="KW-0349">Heme</keyword>
<evidence type="ECO:0000256" key="8">
    <source>
        <dbReference type="ARBA" id="ARBA00022946"/>
    </source>
</evidence>
<dbReference type="PANTHER" id="PTHR14200">
    <property type="entry name" value="CYTOCHROME C OXIDASE POLYPEPTIDE"/>
    <property type="match status" value="1"/>
</dbReference>
<dbReference type="PANTHER" id="PTHR14200:SF11">
    <property type="entry name" value="CYTOCHROME C OXIDASE SUBUNIT 5A, MITOCHONDRIAL"/>
    <property type="match status" value="1"/>
</dbReference>
<evidence type="ECO:0000256" key="12">
    <source>
        <dbReference type="ARBA" id="ARBA00031049"/>
    </source>
</evidence>
<evidence type="ECO:0000256" key="7">
    <source>
        <dbReference type="ARBA" id="ARBA00022792"/>
    </source>
</evidence>
<dbReference type="Pfam" id="PF02284">
    <property type="entry name" value="COX5A"/>
    <property type="match status" value="1"/>
</dbReference>
<dbReference type="GO" id="GO:0006123">
    <property type="term" value="P:mitochondrial electron transport, cytochrome c to oxygen"/>
    <property type="evidence" value="ECO:0007669"/>
    <property type="project" value="UniProtKB-UniRule"/>
</dbReference>
<comment type="pathway">
    <text evidence="2 13">Energy metabolism; oxidative phosphorylation.</text>
</comment>
<comment type="function">
    <text evidence="13">Component of the cytochrome c oxidase, the last enzyme in the mitochondrial electron transport chain which drives oxidative phosphorylation. The respiratory chain contains 3 multisubunit complexes succinate dehydrogenase (complex II, CII), ubiquinol-cytochrome c oxidoreductase (cytochrome b-c1 complex, complex III, CIII) and cytochrome c oxidase (complex IV, CIV), that cooperate to transfer electrons derived from NADH and succinate to molecular oxygen, creating an electrochemical gradient over the inner membrane that drives transmembrane transport and the ATP synthase. Cytochrome c oxidase is the component of the respiratory chain that catalyzes the reduction of oxygen to water. Electrons originating from reduced cytochrome c in the intermembrane space (IMS) are transferred via the dinuclear copper A center (CU(A)) of subunit 2 and heme A of subunit 1 to the active site in subunit 1, a binuclear center (BNC) formed by heme A3 and copper B (CU(B)). The BNC reduces molecular oxygen to 2 water molecules using 4 electrons from cytochrome c in the IMS and 4 protons from the mitochondrial matrix.</text>
</comment>
<evidence type="ECO:0000256" key="9">
    <source>
        <dbReference type="ARBA" id="ARBA00023004"/>
    </source>
</evidence>
<comment type="subunit">
    <text evidence="13">Component of the cytochrome c oxidase (complex IV, CIV), a multisubunit enzyme composed of a catalytic core of 3 subunits and several supernumerary subunits. The complex exists as a monomer or a dimer and forms supercomplexes (SCs) in the inner mitochondrial membrane with ubiquinol-cytochrome c oxidoreductase (cytochrome b-c1 complex, complex III, CIII).</text>
</comment>
<comment type="subcellular location">
    <subcellularLocation>
        <location evidence="1 13">Mitochondrion inner membrane</location>
        <topology evidence="1 13">Peripheral membrane protein</topology>
        <orientation evidence="1 13">Matrix side</orientation>
    </subcellularLocation>
</comment>